<feature type="compositionally biased region" description="Polar residues" evidence="2">
    <location>
        <begin position="213"/>
        <end position="238"/>
    </location>
</feature>
<evidence type="ECO:0000313" key="4">
    <source>
        <dbReference type="EMBL" id="ORX45216.1"/>
    </source>
</evidence>
<comment type="similarity">
    <text evidence="1">Belongs to the BTG family.</text>
</comment>
<dbReference type="AlphaFoldDB" id="A0A1Y1V2N4"/>
<gene>
    <name evidence="4" type="ORF">BCR36DRAFT_585823</name>
</gene>
<dbReference type="InterPro" id="IPR036054">
    <property type="entry name" value="BTG-like_sf"/>
</dbReference>
<reference evidence="4 5" key="2">
    <citation type="submission" date="2016-08" db="EMBL/GenBank/DDBJ databases">
        <title>Pervasive Adenine N6-methylation of Active Genes in Fungi.</title>
        <authorList>
            <consortium name="DOE Joint Genome Institute"/>
            <person name="Mondo S.J."/>
            <person name="Dannebaum R.O."/>
            <person name="Kuo R.C."/>
            <person name="Labutti K."/>
            <person name="Haridas S."/>
            <person name="Kuo A."/>
            <person name="Salamov A."/>
            <person name="Ahrendt S.R."/>
            <person name="Lipzen A."/>
            <person name="Sullivan W."/>
            <person name="Andreopoulos W.B."/>
            <person name="Clum A."/>
            <person name="Lindquist E."/>
            <person name="Daum C."/>
            <person name="Ramamoorthy G.K."/>
            <person name="Gryganskyi A."/>
            <person name="Culley D."/>
            <person name="Magnuson J.K."/>
            <person name="James T.Y."/>
            <person name="O'Malley M.A."/>
            <person name="Stajich J.E."/>
            <person name="Spatafora J.W."/>
            <person name="Visel A."/>
            <person name="Grigoriev I.V."/>
        </authorList>
    </citation>
    <scope>NUCLEOTIDE SEQUENCE [LARGE SCALE GENOMIC DNA]</scope>
    <source>
        <strain evidence="5">finn</strain>
    </source>
</reference>
<proteinExistence type="inferred from homology"/>
<dbReference type="Proteomes" id="UP000193719">
    <property type="component" value="Unassembled WGS sequence"/>
</dbReference>
<dbReference type="InterPro" id="IPR002087">
    <property type="entry name" value="Anti_prolifrtn"/>
</dbReference>
<comment type="caution">
    <text evidence="4">The sequence shown here is derived from an EMBL/GenBank/DDBJ whole genome shotgun (WGS) entry which is preliminary data.</text>
</comment>
<dbReference type="OrthoDB" id="2149170at2759"/>
<keyword evidence="5" id="KW-1185">Reference proteome</keyword>
<dbReference type="PANTHER" id="PTHR22978:SF22">
    <property type="entry name" value="BTG FAMILY PROTEIN"/>
    <property type="match status" value="1"/>
</dbReference>
<dbReference type="InterPro" id="IPR033332">
    <property type="entry name" value="BTG"/>
</dbReference>
<evidence type="ECO:0000259" key="3">
    <source>
        <dbReference type="Pfam" id="PF07742"/>
    </source>
</evidence>
<dbReference type="Pfam" id="PF07742">
    <property type="entry name" value="BTG"/>
    <property type="match status" value="1"/>
</dbReference>
<dbReference type="PANTHER" id="PTHR22978">
    <property type="entry name" value="B-CELL TRANSLOCATION GENE"/>
    <property type="match status" value="1"/>
</dbReference>
<dbReference type="Gene3D" id="3.90.640.90">
    <property type="entry name" value="Anti-proliferative protein, N-terminal domain"/>
    <property type="match status" value="1"/>
</dbReference>
<feature type="region of interest" description="Disordered" evidence="2">
    <location>
        <begin position="201"/>
        <end position="280"/>
    </location>
</feature>
<dbReference type="EMBL" id="MCFH01000041">
    <property type="protein sequence ID" value="ORX45216.1"/>
    <property type="molecule type" value="Genomic_DNA"/>
</dbReference>
<evidence type="ECO:0000256" key="1">
    <source>
        <dbReference type="ARBA" id="ARBA00007989"/>
    </source>
</evidence>
<organism evidence="4 5">
    <name type="scientific">Piromyces finnis</name>
    <dbReference type="NCBI Taxonomy" id="1754191"/>
    <lineage>
        <taxon>Eukaryota</taxon>
        <taxon>Fungi</taxon>
        <taxon>Fungi incertae sedis</taxon>
        <taxon>Chytridiomycota</taxon>
        <taxon>Chytridiomycota incertae sedis</taxon>
        <taxon>Neocallimastigomycetes</taxon>
        <taxon>Neocallimastigales</taxon>
        <taxon>Neocallimastigaceae</taxon>
        <taxon>Piromyces</taxon>
    </lineage>
</organism>
<evidence type="ECO:0000313" key="5">
    <source>
        <dbReference type="Proteomes" id="UP000193719"/>
    </source>
</evidence>
<sequence length="429" mass="48048">MYPEISMVCDFFCRYLINSNLFNLEQILNFKTNLRAILTSKYKQYTWDKKQPLKGNACRSILVLKSTLDPILIEAGYKSGILEINEKDLYLKSEHNQEVISNLNISINDFSKVITIIPPPELDEDSFEESSKKISIIDNSPSLKAIKTNVLEKGKGPVKYEAFKAMFLSKGEIVLWCDPGSVSYSIDDGQIITLYDKNKEKAEHKKTTKNHKGSSPNVKKTGSVSPYLSDSSLTNSKKSPLILPAAAISKKDKKKNKKKEKKEEAKSKTSSSIKKVSKPQTNHTTVNDILKNVIFDEQLIVNENCNLTNKTKHLSTSSATSIYSNVNFNPVNSQYKIFNSMVVDSKMPYSSDLVNKRNSLLAAIPNTSEIINNELNSKSKIKNTLSSNYKNKIISTMNQASSATNRFSGSFTEKTYPFLGLLSRSAVIV</sequence>
<reference evidence="4 5" key="1">
    <citation type="submission" date="2016-08" db="EMBL/GenBank/DDBJ databases">
        <title>Genomes of anaerobic fungi encode conserved fungal cellulosomes for biomass hydrolysis.</title>
        <authorList>
            <consortium name="DOE Joint Genome Institute"/>
            <person name="Haitjema C.H."/>
            <person name="Gilmore S.P."/>
            <person name="Henske J.K."/>
            <person name="Solomon K.V."/>
            <person name="De Groot R."/>
            <person name="Kuo A."/>
            <person name="Mondo S.J."/>
            <person name="Salamov A.A."/>
            <person name="Labutti K."/>
            <person name="Zhao Z."/>
            <person name="Chiniquy J."/>
            <person name="Barry K."/>
            <person name="Brewer H.M."/>
            <person name="Purvine S.O."/>
            <person name="Wright A.T."/>
            <person name="Boxma B."/>
            <person name="Van Alen T."/>
            <person name="Hackstein J.H."/>
            <person name="Baker S.E."/>
            <person name="Grigoriev I.V."/>
            <person name="O'Malley M.A."/>
        </authorList>
    </citation>
    <scope>NUCLEOTIDE SEQUENCE [LARGE SCALE GENOMIC DNA]</scope>
    <source>
        <strain evidence="5">finn</strain>
    </source>
</reference>
<evidence type="ECO:0000256" key="2">
    <source>
        <dbReference type="SAM" id="MobiDB-lite"/>
    </source>
</evidence>
<protein>
    <recommendedName>
        <fullName evidence="3">Anti-proliferative protein domain-containing protein</fullName>
    </recommendedName>
</protein>
<name>A0A1Y1V2N4_9FUNG</name>
<feature type="domain" description="Anti-proliferative protein" evidence="3">
    <location>
        <begin position="1"/>
        <end position="81"/>
    </location>
</feature>
<feature type="compositionally biased region" description="Basic residues" evidence="2">
    <location>
        <begin position="251"/>
        <end position="260"/>
    </location>
</feature>
<dbReference type="SUPFAM" id="SSF160696">
    <property type="entry name" value="BTG domain-like"/>
    <property type="match status" value="1"/>
</dbReference>
<accession>A0A1Y1V2N4</accession>
<dbReference type="GO" id="GO:0005737">
    <property type="term" value="C:cytoplasm"/>
    <property type="evidence" value="ECO:0007669"/>
    <property type="project" value="TreeGrafter"/>
</dbReference>
<dbReference type="GO" id="GO:0005634">
    <property type="term" value="C:nucleus"/>
    <property type="evidence" value="ECO:0007669"/>
    <property type="project" value="TreeGrafter"/>
</dbReference>